<name>A0AAJ4XCP3_9SPHI</name>
<organism evidence="2 3">
    <name type="scientific">Sphingobacterium mizutaii</name>
    <dbReference type="NCBI Taxonomy" id="1010"/>
    <lineage>
        <taxon>Bacteria</taxon>
        <taxon>Pseudomonadati</taxon>
        <taxon>Bacteroidota</taxon>
        <taxon>Sphingobacteriia</taxon>
        <taxon>Sphingobacteriales</taxon>
        <taxon>Sphingobacteriaceae</taxon>
        <taxon>Sphingobacterium</taxon>
    </lineage>
</organism>
<evidence type="ECO:0000256" key="1">
    <source>
        <dbReference type="SAM" id="SignalP"/>
    </source>
</evidence>
<keyword evidence="1" id="KW-0732">Signal</keyword>
<reference evidence="2 3" key="1">
    <citation type="submission" date="2017-06" db="EMBL/GenBank/DDBJ databases">
        <authorList>
            <consortium name="Pathogen Informatics"/>
        </authorList>
    </citation>
    <scope>NUCLEOTIDE SEQUENCE [LARGE SCALE GENOMIC DNA]</scope>
    <source>
        <strain evidence="2 3">NCTC12149</strain>
    </source>
</reference>
<dbReference type="Proteomes" id="UP000215355">
    <property type="component" value="Chromosome 1"/>
</dbReference>
<gene>
    <name evidence="2" type="ORF">SAMEA4412673_02665</name>
</gene>
<evidence type="ECO:0000313" key="2">
    <source>
        <dbReference type="EMBL" id="SNV52460.1"/>
    </source>
</evidence>
<sequence length="364" mass="41155">MKRQSFTFYSLLILFSTFLLTFSSCKKDKKDDGSESPETYDPAYDGLKIYMFGSTNKEGDALGSRPVYWYNGKVNNLEGAENGGKVLNAFLKGKDYYAVGFEGKVGENVTSRTPVYWLNGKKHVIENLFATGNLIYVTNSKDIYVKRTDYSNGMVTSIDILKNGKLFDLEKKDGKKPIIDKLTGINDDVYVIQRSSNSIVWKNGKIFTERKSPELISDIAFNQQDIYLFTTINSNKGTDLPAFLIYKNNKLFQSIKLKSDREIGTISGVKFFVEGDNTYIAASFSLDDQGEITVWKNGKVHQEIKKNKILDDLFVKNGHVFLGAYSPESGNHYDTYWMDGKELPIDAGWNNEISVEKIIVEEAP</sequence>
<accession>A0AAJ4XCP3</accession>
<protein>
    <submittedName>
        <fullName evidence="2">Uncharacterized protein</fullName>
    </submittedName>
</protein>
<dbReference type="PROSITE" id="PS51257">
    <property type="entry name" value="PROKAR_LIPOPROTEIN"/>
    <property type="match status" value="1"/>
</dbReference>
<dbReference type="EMBL" id="LT906468">
    <property type="protein sequence ID" value="SNV52460.1"/>
    <property type="molecule type" value="Genomic_DNA"/>
</dbReference>
<feature type="chain" id="PRO_5042501196" evidence="1">
    <location>
        <begin position="27"/>
        <end position="364"/>
    </location>
</feature>
<feature type="signal peptide" evidence="1">
    <location>
        <begin position="1"/>
        <end position="26"/>
    </location>
</feature>
<dbReference type="KEGG" id="smiz:4412673_02665"/>
<dbReference type="AlphaFoldDB" id="A0AAJ4XCP3"/>
<proteinExistence type="predicted"/>
<evidence type="ECO:0000313" key="3">
    <source>
        <dbReference type="Proteomes" id="UP000215355"/>
    </source>
</evidence>
<dbReference type="RefSeq" id="WP_093097595.1">
    <property type="nucleotide sequence ID" value="NZ_FNGK01000001.1"/>
</dbReference>